<comment type="caution">
    <text evidence="1">The sequence shown here is derived from an EMBL/GenBank/DDBJ whole genome shotgun (WGS) entry which is preliminary data.</text>
</comment>
<name>A0A1W0WLJ4_HYPEX</name>
<reference evidence="2" key="1">
    <citation type="submission" date="2017-01" db="EMBL/GenBank/DDBJ databases">
        <title>Comparative genomics of anhydrobiosis in the tardigrade Hypsibius dujardini.</title>
        <authorList>
            <person name="Yoshida Y."/>
            <person name="Koutsovoulos G."/>
            <person name="Laetsch D."/>
            <person name="Stevens L."/>
            <person name="Kumar S."/>
            <person name="Horikawa D."/>
            <person name="Ishino K."/>
            <person name="Komine S."/>
            <person name="Tomita M."/>
            <person name="Blaxter M."/>
            <person name="Arakawa K."/>
        </authorList>
    </citation>
    <scope>NUCLEOTIDE SEQUENCE [LARGE SCALE GENOMIC DNA]</scope>
    <source>
        <strain evidence="2">Z151</strain>
    </source>
</reference>
<proteinExistence type="predicted"/>
<sequence>MGFEITFGTDNLTMPSSRHGAASALPYRDWIGLVIYADRACFLCVYGSPADFNDSDQRFRRSGIDTHQPNVYDQAVMTACYRIKQKDTKMSSV</sequence>
<gene>
    <name evidence="1" type="ORF">BV898_09913</name>
</gene>
<dbReference type="AlphaFoldDB" id="A0A1W0WLJ4"/>
<protein>
    <submittedName>
        <fullName evidence="1">Uncharacterized protein</fullName>
    </submittedName>
</protein>
<evidence type="ECO:0000313" key="2">
    <source>
        <dbReference type="Proteomes" id="UP000192578"/>
    </source>
</evidence>
<keyword evidence="2" id="KW-1185">Reference proteome</keyword>
<evidence type="ECO:0000313" key="1">
    <source>
        <dbReference type="EMBL" id="OQV15993.1"/>
    </source>
</evidence>
<organism evidence="1 2">
    <name type="scientific">Hypsibius exemplaris</name>
    <name type="common">Freshwater tardigrade</name>
    <dbReference type="NCBI Taxonomy" id="2072580"/>
    <lineage>
        <taxon>Eukaryota</taxon>
        <taxon>Metazoa</taxon>
        <taxon>Ecdysozoa</taxon>
        <taxon>Tardigrada</taxon>
        <taxon>Eutardigrada</taxon>
        <taxon>Parachela</taxon>
        <taxon>Hypsibioidea</taxon>
        <taxon>Hypsibiidae</taxon>
        <taxon>Hypsibius</taxon>
    </lineage>
</organism>
<dbReference type="EMBL" id="MTYJ01000080">
    <property type="protein sequence ID" value="OQV15993.1"/>
    <property type="molecule type" value="Genomic_DNA"/>
</dbReference>
<accession>A0A1W0WLJ4</accession>
<dbReference type="Proteomes" id="UP000192578">
    <property type="component" value="Unassembled WGS sequence"/>
</dbReference>